<dbReference type="Proteomes" id="UP000015105">
    <property type="component" value="Chromosome 2D"/>
</dbReference>
<feature type="domain" description="Nuclear speckle splicing regulatory protein 1 N-terminal" evidence="4">
    <location>
        <begin position="127"/>
        <end position="243"/>
    </location>
</feature>
<reference evidence="5" key="3">
    <citation type="journal article" date="2017" name="Nature">
        <title>Genome sequence of the progenitor of the wheat D genome Aegilops tauschii.</title>
        <authorList>
            <person name="Luo M.C."/>
            <person name="Gu Y.Q."/>
            <person name="Puiu D."/>
            <person name="Wang H."/>
            <person name="Twardziok S.O."/>
            <person name="Deal K.R."/>
            <person name="Huo N."/>
            <person name="Zhu T."/>
            <person name="Wang L."/>
            <person name="Wang Y."/>
            <person name="McGuire P.E."/>
            <person name="Liu S."/>
            <person name="Long H."/>
            <person name="Ramasamy R.K."/>
            <person name="Rodriguez J.C."/>
            <person name="Van S.L."/>
            <person name="Yuan L."/>
            <person name="Wang Z."/>
            <person name="Xia Z."/>
            <person name="Xiao L."/>
            <person name="Anderson O.D."/>
            <person name="Ouyang S."/>
            <person name="Liang Y."/>
            <person name="Zimin A.V."/>
            <person name="Pertea G."/>
            <person name="Qi P."/>
            <person name="Bennetzen J.L."/>
            <person name="Dai X."/>
            <person name="Dawson M.W."/>
            <person name="Muller H.G."/>
            <person name="Kugler K."/>
            <person name="Rivarola-Duarte L."/>
            <person name="Spannagl M."/>
            <person name="Mayer K.F.X."/>
            <person name="Lu F.H."/>
            <person name="Bevan M.W."/>
            <person name="Leroy P."/>
            <person name="Li P."/>
            <person name="You F.M."/>
            <person name="Sun Q."/>
            <person name="Liu Z."/>
            <person name="Lyons E."/>
            <person name="Wicker T."/>
            <person name="Salzberg S.L."/>
            <person name="Devos K.M."/>
            <person name="Dvorak J."/>
        </authorList>
    </citation>
    <scope>NUCLEOTIDE SEQUENCE [LARGE SCALE GENOMIC DNA]</scope>
    <source>
        <strain evidence="5">cv. AL8/78</strain>
    </source>
</reference>
<dbReference type="Pfam" id="PF09745">
    <property type="entry name" value="NSRP1_N"/>
    <property type="match status" value="1"/>
</dbReference>
<sequence length="384" mass="43657">GQNNMYPVSPIRRRPMPRVTAICPRKRKTFYFAWSLSRRGSPSELPQLGRNRNSQARVCSASCPQFATDAGMQRYGLQLRKKPAASSSSRPPPPARPLAAFADDSDDDVEADILRQSSKKRALEKVEELQKKAMEEDPSVFAYDEVYDDMKEKAARPKMQAKVVRESKYIEALKEKAEQRKREQDIVYERKLHKERSKEDHLFADKDKFVTSAYRKKLEEEKKWLEEERRRQLQEERDDVTKKKDLSDFYFGLAKNVAFGARTHEGTETTEPEKLENKVEDIQGSKSDAEGSSRSPKRRRESSVGSEKAHGSSSVAEPATTGSKDSTAVRSTEKEADISTSASQALQNTQPAPITDEHYKRSNDALAAARERALARKRAKEQQI</sequence>
<evidence type="ECO:0000313" key="6">
    <source>
        <dbReference type="Proteomes" id="UP000015105"/>
    </source>
</evidence>
<dbReference type="PANTHER" id="PTHR30060:SF0">
    <property type="entry name" value="COILED-COIL PROTEIN (DUF2040)-RELATED"/>
    <property type="match status" value="1"/>
</dbReference>
<dbReference type="STRING" id="200361.A0A453C144"/>
<dbReference type="PANTHER" id="PTHR30060">
    <property type="entry name" value="INNER MEMBRANE PROTEIN"/>
    <property type="match status" value="1"/>
</dbReference>
<proteinExistence type="inferred from homology"/>
<evidence type="ECO:0000313" key="5">
    <source>
        <dbReference type="EnsemblPlants" id="AET2Gv20697900.2"/>
    </source>
</evidence>
<dbReference type="InterPro" id="IPR018612">
    <property type="entry name" value="NSRP1_N"/>
</dbReference>
<feature type="compositionally biased region" description="Basic and acidic residues" evidence="3">
    <location>
        <begin position="262"/>
        <end position="291"/>
    </location>
</feature>
<accession>A0A453C144</accession>
<reference evidence="5" key="4">
    <citation type="submission" date="2019-03" db="UniProtKB">
        <authorList>
            <consortium name="EnsemblPlants"/>
        </authorList>
    </citation>
    <scope>IDENTIFICATION</scope>
</reference>
<evidence type="ECO:0000256" key="2">
    <source>
        <dbReference type="ARBA" id="ARBA00023054"/>
    </source>
</evidence>
<dbReference type="AlphaFoldDB" id="A0A453C144"/>
<keyword evidence="2" id="KW-0175">Coiled coil</keyword>
<feature type="region of interest" description="Disordered" evidence="3">
    <location>
        <begin position="79"/>
        <end position="107"/>
    </location>
</feature>
<dbReference type="GO" id="GO:0000381">
    <property type="term" value="P:regulation of alternative mRNA splicing, via spliceosome"/>
    <property type="evidence" value="ECO:0007669"/>
    <property type="project" value="InterPro"/>
</dbReference>
<reference evidence="5" key="5">
    <citation type="journal article" date="2021" name="G3 (Bethesda)">
        <title>Aegilops tauschii genome assembly Aet v5.0 features greater sequence contiguity and improved annotation.</title>
        <authorList>
            <person name="Wang L."/>
            <person name="Zhu T."/>
            <person name="Rodriguez J.C."/>
            <person name="Deal K.R."/>
            <person name="Dubcovsky J."/>
            <person name="McGuire P.E."/>
            <person name="Lux T."/>
            <person name="Spannagl M."/>
            <person name="Mayer K.F.X."/>
            <person name="Baldrich P."/>
            <person name="Meyers B.C."/>
            <person name="Huo N."/>
            <person name="Gu Y.Q."/>
            <person name="Zhou H."/>
            <person name="Devos K.M."/>
            <person name="Bennetzen J.L."/>
            <person name="Unver T."/>
            <person name="Budak H."/>
            <person name="Gulick P.J."/>
            <person name="Galiba G."/>
            <person name="Kalapos B."/>
            <person name="Nelson D.R."/>
            <person name="Li P."/>
            <person name="You F.M."/>
            <person name="Luo M.C."/>
            <person name="Dvorak J."/>
        </authorList>
    </citation>
    <scope>NUCLEOTIDE SEQUENCE [LARGE SCALE GENOMIC DNA]</scope>
    <source>
        <strain evidence="5">cv. AL8/78</strain>
    </source>
</reference>
<evidence type="ECO:0000256" key="1">
    <source>
        <dbReference type="ARBA" id="ARBA00010126"/>
    </source>
</evidence>
<evidence type="ECO:0000259" key="4">
    <source>
        <dbReference type="Pfam" id="PF09745"/>
    </source>
</evidence>
<feature type="compositionally biased region" description="Polar residues" evidence="3">
    <location>
        <begin position="311"/>
        <end position="330"/>
    </location>
</feature>
<dbReference type="Gramene" id="AET2Gv20697900.2">
    <property type="protein sequence ID" value="AET2Gv20697900.2"/>
    <property type="gene ID" value="AET2Gv20697900"/>
</dbReference>
<evidence type="ECO:0000256" key="3">
    <source>
        <dbReference type="SAM" id="MobiDB-lite"/>
    </source>
</evidence>
<feature type="region of interest" description="Disordered" evidence="3">
    <location>
        <begin position="260"/>
        <end position="384"/>
    </location>
</feature>
<name>A0A453C144_AEGTS</name>
<feature type="compositionally biased region" description="Polar residues" evidence="3">
    <location>
        <begin position="338"/>
        <end position="352"/>
    </location>
</feature>
<dbReference type="EnsemblPlants" id="AET2Gv20697900.2">
    <property type="protein sequence ID" value="AET2Gv20697900.2"/>
    <property type="gene ID" value="AET2Gv20697900"/>
</dbReference>
<feature type="compositionally biased region" description="Basic and acidic residues" evidence="3">
    <location>
        <begin position="355"/>
        <end position="384"/>
    </location>
</feature>
<comment type="similarity">
    <text evidence="1">Belongs to the NSRP1 family.</text>
</comment>
<reference evidence="6" key="2">
    <citation type="journal article" date="2017" name="Nat. Plants">
        <title>The Aegilops tauschii genome reveals multiple impacts of transposons.</title>
        <authorList>
            <person name="Zhao G."/>
            <person name="Zou C."/>
            <person name="Li K."/>
            <person name="Wang K."/>
            <person name="Li T."/>
            <person name="Gao L."/>
            <person name="Zhang X."/>
            <person name="Wang H."/>
            <person name="Yang Z."/>
            <person name="Liu X."/>
            <person name="Jiang W."/>
            <person name="Mao L."/>
            <person name="Kong X."/>
            <person name="Jiao Y."/>
            <person name="Jia J."/>
        </authorList>
    </citation>
    <scope>NUCLEOTIDE SEQUENCE [LARGE SCALE GENOMIC DNA]</scope>
    <source>
        <strain evidence="6">cv. AL8/78</strain>
    </source>
</reference>
<protein>
    <recommendedName>
        <fullName evidence="4">Nuclear speckle splicing regulatory protein 1 N-terminal domain-containing protein</fullName>
    </recommendedName>
</protein>
<keyword evidence="6" id="KW-1185">Reference proteome</keyword>
<organism evidence="5 6">
    <name type="scientific">Aegilops tauschii subsp. strangulata</name>
    <name type="common">Goatgrass</name>
    <dbReference type="NCBI Taxonomy" id="200361"/>
    <lineage>
        <taxon>Eukaryota</taxon>
        <taxon>Viridiplantae</taxon>
        <taxon>Streptophyta</taxon>
        <taxon>Embryophyta</taxon>
        <taxon>Tracheophyta</taxon>
        <taxon>Spermatophyta</taxon>
        <taxon>Magnoliopsida</taxon>
        <taxon>Liliopsida</taxon>
        <taxon>Poales</taxon>
        <taxon>Poaceae</taxon>
        <taxon>BOP clade</taxon>
        <taxon>Pooideae</taxon>
        <taxon>Triticodae</taxon>
        <taxon>Triticeae</taxon>
        <taxon>Triticinae</taxon>
        <taxon>Aegilops</taxon>
    </lineage>
</organism>
<reference evidence="6" key="1">
    <citation type="journal article" date="2014" name="Science">
        <title>Ancient hybridizations among the ancestral genomes of bread wheat.</title>
        <authorList>
            <consortium name="International Wheat Genome Sequencing Consortium,"/>
            <person name="Marcussen T."/>
            <person name="Sandve S.R."/>
            <person name="Heier L."/>
            <person name="Spannagl M."/>
            <person name="Pfeifer M."/>
            <person name="Jakobsen K.S."/>
            <person name="Wulff B.B."/>
            <person name="Steuernagel B."/>
            <person name="Mayer K.F."/>
            <person name="Olsen O.A."/>
        </authorList>
    </citation>
    <scope>NUCLEOTIDE SEQUENCE [LARGE SCALE GENOMIC DNA]</scope>
    <source>
        <strain evidence="6">cv. AL8/78</strain>
    </source>
</reference>